<evidence type="ECO:0000313" key="7">
    <source>
        <dbReference type="Proteomes" id="UP000183794"/>
    </source>
</evidence>
<dbReference type="EMBL" id="FPLD01000031">
    <property type="protein sequence ID" value="SGY88006.1"/>
    <property type="molecule type" value="Genomic_DNA"/>
</dbReference>
<keyword evidence="3" id="KW-0998">Cell outer membrane</keyword>
<name>A0A1K9YXR8_9GAMM</name>
<feature type="domain" description="Solute-binding protein family 3/N-terminal" evidence="5">
    <location>
        <begin position="73"/>
        <end position="312"/>
    </location>
</feature>
<evidence type="ECO:0000259" key="5">
    <source>
        <dbReference type="SMART" id="SM00062"/>
    </source>
</evidence>
<dbReference type="SUPFAM" id="SSF53955">
    <property type="entry name" value="Lysozyme-like"/>
    <property type="match status" value="1"/>
</dbReference>
<protein>
    <submittedName>
        <fullName evidence="6">Amino-acid abc transporter binding protein</fullName>
    </submittedName>
</protein>
<feature type="signal peptide" evidence="4">
    <location>
        <begin position="1"/>
        <end position="27"/>
    </location>
</feature>
<dbReference type="GO" id="GO:0009279">
    <property type="term" value="C:cell outer membrane"/>
    <property type="evidence" value="ECO:0007669"/>
    <property type="project" value="UniProtKB-SubCell"/>
</dbReference>
<evidence type="ECO:0000313" key="6">
    <source>
        <dbReference type="EMBL" id="SGY88006.1"/>
    </source>
</evidence>
<reference evidence="6 7" key="1">
    <citation type="submission" date="2016-11" db="EMBL/GenBank/DDBJ databases">
        <authorList>
            <person name="Jaros S."/>
            <person name="Januszkiewicz K."/>
            <person name="Wedrychowicz H."/>
        </authorList>
    </citation>
    <scope>NUCLEOTIDE SEQUENCE [LARGE SCALE GENOMIC DNA]</scope>
    <source>
        <strain evidence="6">NVI 5450</strain>
    </source>
</reference>
<dbReference type="PANTHER" id="PTHR37423:SF2">
    <property type="entry name" value="MEMBRANE-BOUND LYTIC MUREIN TRANSGLYCOSYLASE C"/>
    <property type="match status" value="1"/>
</dbReference>
<dbReference type="PANTHER" id="PTHR37423">
    <property type="entry name" value="SOLUBLE LYTIC MUREIN TRANSGLYCOSYLASE-RELATED"/>
    <property type="match status" value="1"/>
</dbReference>
<evidence type="ECO:0000256" key="1">
    <source>
        <dbReference type="ARBA" id="ARBA00004339"/>
    </source>
</evidence>
<evidence type="ECO:0000256" key="3">
    <source>
        <dbReference type="ARBA" id="ARBA00023237"/>
    </source>
</evidence>
<dbReference type="Gene3D" id="3.40.190.10">
    <property type="entry name" value="Periplasmic binding protein-like II"/>
    <property type="match status" value="2"/>
</dbReference>
<proteinExistence type="inferred from homology"/>
<dbReference type="Pfam" id="PF01464">
    <property type="entry name" value="SLT"/>
    <property type="match status" value="1"/>
</dbReference>
<gene>
    <name evidence="6" type="ORF">NVI5450_0820</name>
</gene>
<dbReference type="AlphaFoldDB" id="A0A1K9YXR8"/>
<dbReference type="InterPro" id="IPR023346">
    <property type="entry name" value="Lysozyme-like_dom_sf"/>
</dbReference>
<dbReference type="Gene3D" id="1.10.530.10">
    <property type="match status" value="1"/>
</dbReference>
<evidence type="ECO:0000256" key="2">
    <source>
        <dbReference type="ARBA" id="ARBA00007734"/>
    </source>
</evidence>
<accession>A0A1K9YXR8</accession>
<dbReference type="CDD" id="cd13403">
    <property type="entry name" value="MLTF-like"/>
    <property type="match status" value="1"/>
</dbReference>
<dbReference type="Pfam" id="PF00497">
    <property type="entry name" value="SBP_bac_3"/>
    <property type="match status" value="1"/>
</dbReference>
<comment type="subcellular location">
    <subcellularLocation>
        <location evidence="1">Cell outer membrane</location>
        <topology evidence="1">Peripheral membrane protein</topology>
    </subcellularLocation>
</comment>
<keyword evidence="3" id="KW-0472">Membrane</keyword>
<evidence type="ECO:0000256" key="4">
    <source>
        <dbReference type="SAM" id="SignalP"/>
    </source>
</evidence>
<dbReference type="SMART" id="SM00062">
    <property type="entry name" value="PBPb"/>
    <property type="match status" value="1"/>
</dbReference>
<keyword evidence="4" id="KW-0732">Signal</keyword>
<dbReference type="InterPro" id="IPR001638">
    <property type="entry name" value="Solute-binding_3/MltF_N"/>
</dbReference>
<dbReference type="CDD" id="cd01009">
    <property type="entry name" value="PBP2_YfhD_N"/>
    <property type="match status" value="1"/>
</dbReference>
<dbReference type="RefSeq" id="WP_244536280.1">
    <property type="nucleotide sequence ID" value="NZ_CAWRBC010000059.1"/>
</dbReference>
<dbReference type="Proteomes" id="UP000183794">
    <property type="component" value="Unassembled WGS sequence"/>
</dbReference>
<dbReference type="SUPFAM" id="SSF53850">
    <property type="entry name" value="Periplasmic binding protein-like II"/>
    <property type="match status" value="1"/>
</dbReference>
<dbReference type="InterPro" id="IPR008258">
    <property type="entry name" value="Transglycosylase_SLT_dom_1"/>
</dbReference>
<organism evidence="6 7">
    <name type="scientific">Moritella viscosa</name>
    <dbReference type="NCBI Taxonomy" id="80854"/>
    <lineage>
        <taxon>Bacteria</taxon>
        <taxon>Pseudomonadati</taxon>
        <taxon>Pseudomonadota</taxon>
        <taxon>Gammaproteobacteria</taxon>
        <taxon>Alteromonadales</taxon>
        <taxon>Moritellaceae</taxon>
        <taxon>Moritella</taxon>
    </lineage>
</organism>
<sequence>MQWTKICVTATNSLLLCVVVNISPCNAQYSANADSNLASSTFSNSVAQQQMNIHSRPSFEDLPSLLKKRIIKVLVVNHPAYYFIYQSRPRGFAYDMMREYEKHLNRKYFKNTKLKLNILFIPVPSSQIINLLAQGYGDIAIGPLMTPLRQQNQVTHTEPIYTNNQLLLISHDSTIEYKDIKQLSGKEIWIRRNSIYHQQLDIINQQLFQLKRQPIYINIVADELEDYELLDMVDNKQIFMTMISNHGLRLWQKLYKNIKLHPRLVIGNNIPSTWAVRNHTPQLTRSLNQFIHKHKKGTKIGNILHRRYLVSHRWLSKVIHQQFEKRYLETEKIIKKYAEQYEFDWQLILAQAYQESRLNQKAISHRGAVGVMQILPSTANEPYVNITNINNVESNIHAGVKYLHFMKQRYFSHKNIAKLDSLLLSFAAYNAGPAKLIQLRKRALKEGLNPNIWFNNVEKIAAETIGKETVNYVNNIYKFYITYLLASRYTINDTQITQQKIANNAQ</sequence>
<comment type="similarity">
    <text evidence="2">Belongs to the transglycosylase Slt family.</text>
</comment>
<feature type="chain" id="PRO_5012679138" evidence="4">
    <location>
        <begin position="28"/>
        <end position="506"/>
    </location>
</feature>